<dbReference type="PANTHER" id="PTHR45694">
    <property type="entry name" value="GLUTAREDOXIN 2"/>
    <property type="match status" value="1"/>
</dbReference>
<keyword evidence="3 4" id="KW-0249">Electron transport</keyword>
<dbReference type="EMBL" id="SPUH01000001">
    <property type="protein sequence ID" value="TKS54465.1"/>
    <property type="molecule type" value="Genomic_DNA"/>
</dbReference>
<evidence type="ECO:0000256" key="1">
    <source>
        <dbReference type="ARBA" id="ARBA00007787"/>
    </source>
</evidence>
<dbReference type="Gene3D" id="3.40.30.10">
    <property type="entry name" value="Glutaredoxin"/>
    <property type="match status" value="1"/>
</dbReference>
<comment type="similarity">
    <text evidence="1 4">Belongs to the glutaredoxin family.</text>
</comment>
<keyword evidence="4" id="KW-0676">Redox-active center</keyword>
<name>A0A4Z1R7A9_9GAMM</name>
<keyword evidence="7" id="KW-1185">Reference proteome</keyword>
<feature type="domain" description="Glutaredoxin" evidence="5">
    <location>
        <begin position="38"/>
        <end position="97"/>
    </location>
</feature>
<dbReference type="GO" id="GO:0015038">
    <property type="term" value="F:glutathione disulfide oxidoreductase activity"/>
    <property type="evidence" value="ECO:0007669"/>
    <property type="project" value="UniProtKB-UniRule"/>
</dbReference>
<dbReference type="InterPro" id="IPR036249">
    <property type="entry name" value="Thioredoxin-like_sf"/>
</dbReference>
<organism evidence="6 7">
    <name type="scientific">Luteimonas yindakuii</name>
    <dbReference type="NCBI Taxonomy" id="2565782"/>
    <lineage>
        <taxon>Bacteria</taxon>
        <taxon>Pseudomonadati</taxon>
        <taxon>Pseudomonadota</taxon>
        <taxon>Gammaproteobacteria</taxon>
        <taxon>Lysobacterales</taxon>
        <taxon>Lysobacteraceae</taxon>
        <taxon>Luteimonas</taxon>
    </lineage>
</organism>
<dbReference type="CDD" id="cd03418">
    <property type="entry name" value="GRX_GRXb_1_3_like"/>
    <property type="match status" value="1"/>
</dbReference>
<sequence>MRGRPRTRALEKPGARAHTVTILAPASFPESDVSSPEITLYTSAMCGYCVAAKTFLKSKGLEWTEVRIDLDPDARQRMVETTRRTSVPQIFIGQTHVGGYDDMMALHRAGKLEPLLGGETS</sequence>
<dbReference type="GO" id="GO:0005737">
    <property type="term" value="C:cytoplasm"/>
    <property type="evidence" value="ECO:0007669"/>
    <property type="project" value="TreeGrafter"/>
</dbReference>
<gene>
    <name evidence="6" type="primary">grxC</name>
    <name evidence="6" type="ORF">E4582_06630</name>
</gene>
<keyword evidence="2 4" id="KW-0813">Transport</keyword>
<accession>A0A4Z1R7A9</accession>
<dbReference type="PROSITE" id="PS51354">
    <property type="entry name" value="GLUTAREDOXIN_2"/>
    <property type="match status" value="1"/>
</dbReference>
<dbReference type="Proteomes" id="UP000298681">
    <property type="component" value="Unassembled WGS sequence"/>
</dbReference>
<comment type="function">
    <text evidence="4">Has a glutathione-disulfide oxidoreductase activity in the presence of NADPH and glutathione reductase. Reduces low molecular weight disulfides and proteins.</text>
</comment>
<dbReference type="NCBIfam" id="TIGR02181">
    <property type="entry name" value="GRX_bact"/>
    <property type="match status" value="1"/>
</dbReference>
<comment type="caution">
    <text evidence="6">The sequence shown here is derived from an EMBL/GenBank/DDBJ whole genome shotgun (WGS) entry which is preliminary data.</text>
</comment>
<keyword evidence="4" id="KW-0963">Cytoplasm</keyword>
<evidence type="ECO:0000259" key="5">
    <source>
        <dbReference type="Pfam" id="PF00462"/>
    </source>
</evidence>
<evidence type="ECO:0000313" key="7">
    <source>
        <dbReference type="Proteomes" id="UP000298681"/>
    </source>
</evidence>
<reference evidence="6 7" key="1">
    <citation type="submission" date="2019-01" db="EMBL/GenBank/DDBJ databases">
        <authorList>
            <person name="Zhang S."/>
        </authorList>
    </citation>
    <scope>NUCLEOTIDE SEQUENCE [LARGE SCALE GENOMIC DNA]</scope>
    <source>
        <strain evidence="6 7">1626</strain>
    </source>
</reference>
<evidence type="ECO:0000256" key="4">
    <source>
        <dbReference type="RuleBase" id="RU364065"/>
    </source>
</evidence>
<evidence type="ECO:0000313" key="6">
    <source>
        <dbReference type="EMBL" id="TKS54465.1"/>
    </source>
</evidence>
<dbReference type="InterPro" id="IPR014025">
    <property type="entry name" value="Glutaredoxin_subgr"/>
</dbReference>
<dbReference type="AlphaFoldDB" id="A0A4Z1R7A9"/>
<dbReference type="GO" id="GO:0045454">
    <property type="term" value="P:cell redox homeostasis"/>
    <property type="evidence" value="ECO:0007669"/>
    <property type="project" value="InterPro"/>
</dbReference>
<protein>
    <recommendedName>
        <fullName evidence="4">Glutaredoxin</fullName>
    </recommendedName>
</protein>
<evidence type="ECO:0000256" key="3">
    <source>
        <dbReference type="ARBA" id="ARBA00022982"/>
    </source>
</evidence>
<dbReference type="Pfam" id="PF00462">
    <property type="entry name" value="Glutaredoxin"/>
    <property type="match status" value="1"/>
</dbReference>
<dbReference type="PANTHER" id="PTHR45694:SF18">
    <property type="entry name" value="GLUTAREDOXIN-1-RELATED"/>
    <property type="match status" value="1"/>
</dbReference>
<evidence type="ECO:0000256" key="2">
    <source>
        <dbReference type="ARBA" id="ARBA00022448"/>
    </source>
</evidence>
<dbReference type="SUPFAM" id="SSF52833">
    <property type="entry name" value="Thioredoxin-like"/>
    <property type="match status" value="1"/>
</dbReference>
<proteinExistence type="inferred from homology"/>
<dbReference type="InterPro" id="IPR011900">
    <property type="entry name" value="GRX_bact"/>
</dbReference>
<dbReference type="InterPro" id="IPR002109">
    <property type="entry name" value="Glutaredoxin"/>
</dbReference>
<dbReference type="GO" id="GO:0034599">
    <property type="term" value="P:cellular response to oxidative stress"/>
    <property type="evidence" value="ECO:0007669"/>
    <property type="project" value="TreeGrafter"/>
</dbReference>
<dbReference type="PRINTS" id="PR00160">
    <property type="entry name" value="GLUTAREDOXIN"/>
</dbReference>